<dbReference type="PANTHER" id="PTHR15046">
    <property type="entry name" value="GLYCO_TRANS_2-LIKE DOMAIN-CONTAINING PROTEIN"/>
    <property type="match status" value="1"/>
</dbReference>
<proteinExistence type="predicted"/>
<evidence type="ECO:0000259" key="1">
    <source>
        <dbReference type="Pfam" id="PF00535"/>
    </source>
</evidence>
<accession>E4YYE0</accession>
<dbReference type="EMBL" id="FN655943">
    <property type="protein sequence ID" value="CBY40468.1"/>
    <property type="molecule type" value="Genomic_DNA"/>
</dbReference>
<protein>
    <recommendedName>
        <fullName evidence="1">Glycosyltransferase 2-like domain-containing protein</fullName>
    </recommendedName>
</protein>
<sequence>MKEYFQIDFPTSDEFSAISAWDKSVPSEYESVENLYSEEKCDCGGGFQYSEKSTVDFNQTTIRRNNDFKSYMKNHIFDYVKSPLHVNGANTPIEFVSAGYEIAPDEIISPHVVIKLPESTIVELILETTVGDFLIDGEPIDLKKDRKISVQKANKFLEKIQYKSRFYDARAIKDIVKISVIEGSTNYQISFPVTIKRLALPLMTYRTGDSINDRVTILTKTLFRYPCLYRFLDSVQAKYPGMTIIVADDNPDDTFEVISKEKYPAVKQYKMPAEEGWFAGRALAISQVRTDYFVCIWLTFLTSLALTLSAAESTRTSATPGKARTLSRDQIFEFNSGEFILIDSSFIAGKVTSEMHPTSRKLEKLFVPLNHEISSRKLPLFQSEHHQLFEFSPKAVYSFKRSNSRGKVKGITTHKIGSKSSFATHVKQALFENGLPGTGIKINAKLKERLAKLESPNAASKFEGSKISSCSAFNFEASSNTVKIQYHILDTTDKILPALEEIAKFRGEKIVFPDKKLEIFPEEILKDSSFGEENRKALTIEIELEKVNSSWNIVREIVFNSQVSVSRNQQCESSNSILDEILACQRQNLPFTGAPGTDHEKTFLQTFFQRREGILKSDFEITKEEARHAYLGALVSNAAGMILAKNGAFFVTQRFKTLSFIEHFCHFVVPSNFSELTTLYAPCLNPLDSFVDFTNLKLLRRIADGKEISVVGEDAGSIADAANIFKIRQERVAHRLKALYFSEALRKLKRSKVVLATFEDYKYRDRLYFPELGFSIKKRFEWPEKEGLFRLFNEEIRSSLNMKLYPIIFVTISADKPSPPEERCPDFNLGVRCQSACDGALFGCQTNCESDYTCETRCQASHLDCINFCPCGASCPDGCDASDDFCSSNEFCSFTDILVLNNKQAYQNRALVINSLNSQAQAISFDYNLVGKLVAQKTRKIICY</sequence>
<dbReference type="PANTHER" id="PTHR15046:SF3">
    <property type="entry name" value="BETA-1,4 N-ACETYLGALACTOSAMINYLTRANSFERASE 2-LIKE"/>
    <property type="match status" value="1"/>
</dbReference>
<dbReference type="Pfam" id="PF00535">
    <property type="entry name" value="Glycos_transf_2"/>
    <property type="match status" value="1"/>
</dbReference>
<gene>
    <name evidence="2" type="ORF">GSOID_T00022480001</name>
</gene>
<dbReference type="InterPro" id="IPR001173">
    <property type="entry name" value="Glyco_trans_2-like"/>
</dbReference>
<dbReference type="AlphaFoldDB" id="E4YYE0"/>
<dbReference type="Proteomes" id="UP000011014">
    <property type="component" value="Unassembled WGS sequence"/>
</dbReference>
<name>E4YYE0_OIKDI</name>
<dbReference type="InterPro" id="IPR029044">
    <property type="entry name" value="Nucleotide-diphossugar_trans"/>
</dbReference>
<organism evidence="2">
    <name type="scientific">Oikopleura dioica</name>
    <name type="common">Tunicate</name>
    <dbReference type="NCBI Taxonomy" id="34765"/>
    <lineage>
        <taxon>Eukaryota</taxon>
        <taxon>Metazoa</taxon>
        <taxon>Chordata</taxon>
        <taxon>Tunicata</taxon>
        <taxon>Appendicularia</taxon>
        <taxon>Copelata</taxon>
        <taxon>Oikopleuridae</taxon>
        <taxon>Oikopleura</taxon>
    </lineage>
</organism>
<dbReference type="SUPFAM" id="SSF53448">
    <property type="entry name" value="Nucleotide-diphospho-sugar transferases"/>
    <property type="match status" value="1"/>
</dbReference>
<reference evidence="2" key="1">
    <citation type="journal article" date="2010" name="Science">
        <title>Plasticity of animal genome architecture unmasked by rapid evolution of a pelagic tunicate.</title>
        <authorList>
            <person name="Denoeud F."/>
            <person name="Henriet S."/>
            <person name="Mungpakdee S."/>
            <person name="Aury J.M."/>
            <person name="Da Silva C."/>
            <person name="Brinkmann H."/>
            <person name="Mikhaleva J."/>
            <person name="Olsen L.C."/>
            <person name="Jubin C."/>
            <person name="Canestro C."/>
            <person name="Bouquet J.M."/>
            <person name="Danks G."/>
            <person name="Poulain J."/>
            <person name="Campsteijn C."/>
            <person name="Adamski M."/>
            <person name="Cross I."/>
            <person name="Yadetie F."/>
            <person name="Muffato M."/>
            <person name="Louis A."/>
            <person name="Butcher S."/>
            <person name="Tsagkogeorga G."/>
            <person name="Konrad A."/>
            <person name="Singh S."/>
            <person name="Jensen M.F."/>
            <person name="Cong E.H."/>
            <person name="Eikeseth-Otteraa H."/>
            <person name="Noel B."/>
            <person name="Anthouard V."/>
            <person name="Porcel B.M."/>
            <person name="Kachouri-Lafond R."/>
            <person name="Nishino A."/>
            <person name="Ugolini M."/>
            <person name="Chourrout P."/>
            <person name="Nishida H."/>
            <person name="Aasland R."/>
            <person name="Huzurbazar S."/>
            <person name="Westhof E."/>
            <person name="Delsuc F."/>
            <person name="Lehrach H."/>
            <person name="Reinhardt R."/>
            <person name="Weissenbach J."/>
            <person name="Roy S.W."/>
            <person name="Artiguenave F."/>
            <person name="Postlethwait J.H."/>
            <person name="Manak J.R."/>
            <person name="Thompson E.M."/>
            <person name="Jaillon O."/>
            <person name="Du Pasquier L."/>
            <person name="Boudinot P."/>
            <person name="Liberles D.A."/>
            <person name="Volff J.N."/>
            <person name="Philippe H."/>
            <person name="Lenhard B."/>
            <person name="Roest Crollius H."/>
            <person name="Wincker P."/>
            <person name="Chourrout D."/>
        </authorList>
    </citation>
    <scope>NUCLEOTIDE SEQUENCE [LARGE SCALE GENOMIC DNA]</scope>
</reference>
<feature type="domain" description="Glycosyltransferase 2-like" evidence="1">
    <location>
        <begin position="218"/>
        <end position="296"/>
    </location>
</feature>
<evidence type="ECO:0000313" key="2">
    <source>
        <dbReference type="EMBL" id="CBY40468.1"/>
    </source>
</evidence>